<proteinExistence type="predicted"/>
<keyword evidence="1" id="KW-0808">Transferase</keyword>
<protein>
    <submittedName>
        <fullName evidence="1">SAM-dependent methyltransferase</fullName>
    </submittedName>
</protein>
<dbReference type="InterPro" id="IPR029063">
    <property type="entry name" value="SAM-dependent_MTases_sf"/>
</dbReference>
<organism evidence="1 2">
    <name type="scientific">Azospirillum brasilense</name>
    <dbReference type="NCBI Taxonomy" id="192"/>
    <lineage>
        <taxon>Bacteria</taxon>
        <taxon>Pseudomonadati</taxon>
        <taxon>Pseudomonadota</taxon>
        <taxon>Alphaproteobacteria</taxon>
        <taxon>Rhodospirillales</taxon>
        <taxon>Azospirillaceae</taxon>
        <taxon>Azospirillum</taxon>
    </lineage>
</organism>
<reference evidence="1 2" key="1">
    <citation type="submission" date="2018-09" db="EMBL/GenBank/DDBJ databases">
        <title>Whole genome based analysis of evolution and adaptive divergence in Indian and Brazilian strains of Azospirillum brasilense.</title>
        <authorList>
            <person name="Singh C."/>
            <person name="Tripathi A.K."/>
        </authorList>
    </citation>
    <scope>NUCLEOTIDE SEQUENCE [LARGE SCALE GENOMIC DNA]</scope>
    <source>
        <strain evidence="1 2">MTCC4039</strain>
    </source>
</reference>
<gene>
    <name evidence="1" type="ORF">D3869_01560</name>
</gene>
<dbReference type="InterPro" id="IPR002052">
    <property type="entry name" value="DNA_methylase_N6_adenine_CS"/>
</dbReference>
<dbReference type="Gene3D" id="3.40.50.150">
    <property type="entry name" value="Vaccinia Virus protein VP39"/>
    <property type="match status" value="1"/>
</dbReference>
<dbReference type="RefSeq" id="WP_137138675.1">
    <property type="nucleotide sequence ID" value="NZ_CP032345.1"/>
</dbReference>
<dbReference type="GO" id="GO:0032259">
    <property type="term" value="P:methylation"/>
    <property type="evidence" value="ECO:0007669"/>
    <property type="project" value="UniProtKB-KW"/>
</dbReference>
<evidence type="ECO:0000313" key="2">
    <source>
        <dbReference type="Proteomes" id="UP000298693"/>
    </source>
</evidence>
<dbReference type="GO" id="GO:0003676">
    <property type="term" value="F:nucleic acid binding"/>
    <property type="evidence" value="ECO:0007669"/>
    <property type="project" value="InterPro"/>
</dbReference>
<dbReference type="AlphaFoldDB" id="A0A4D8R9X7"/>
<sequence length="262" mass="28640">MKQKTVTVPPEVATVLGKSAVQGNAIILPPGQLARPLYDAVNKVLTAMGGKWNRKAGGHLFAQDPRAILEEALGTGKALNRQQTLQFFQTPEDLGDRMVELAGIRAVDLALEPEAGQGRLVKPMLARGAEVVAVEIDPVNADVLSRIGGIEVHQDDFLEWANRERRRFDKVVMNPPFTGNQDIRHVMAAFGLLREGGRMVAIMSEHGFIGQERECRDFRNWLSDNNAEVEQLPAGTFAKSGTGVPVRLITARKAASMRQAAE</sequence>
<keyword evidence="1" id="KW-0489">Methyltransferase</keyword>
<dbReference type="SUPFAM" id="SSF53335">
    <property type="entry name" value="S-adenosyl-L-methionine-dependent methyltransferases"/>
    <property type="match status" value="1"/>
</dbReference>
<dbReference type="Proteomes" id="UP000298693">
    <property type="component" value="Chromosome"/>
</dbReference>
<dbReference type="PRINTS" id="PR00507">
    <property type="entry name" value="N12N6MTFRASE"/>
</dbReference>
<dbReference type="PROSITE" id="PS00092">
    <property type="entry name" value="N6_MTASE"/>
    <property type="match status" value="1"/>
</dbReference>
<dbReference type="GO" id="GO:0008168">
    <property type="term" value="F:methyltransferase activity"/>
    <property type="evidence" value="ECO:0007669"/>
    <property type="project" value="UniProtKB-KW"/>
</dbReference>
<name>A0A4D8R9X7_AZOBR</name>
<dbReference type="CDD" id="cd02440">
    <property type="entry name" value="AdoMet_MTases"/>
    <property type="match status" value="1"/>
</dbReference>
<evidence type="ECO:0000313" key="1">
    <source>
        <dbReference type="EMBL" id="QCO14022.1"/>
    </source>
</evidence>
<dbReference type="EMBL" id="CP032345">
    <property type="protein sequence ID" value="QCO14022.1"/>
    <property type="molecule type" value="Genomic_DNA"/>
</dbReference>
<accession>A0A4D8R9X7</accession>